<gene>
    <name evidence="9" type="ORF">N5I32_09020</name>
</gene>
<feature type="transmembrane region" description="Helical" evidence="7">
    <location>
        <begin position="15"/>
        <end position="36"/>
    </location>
</feature>
<name>A0ABT2NL68_9RHOB</name>
<evidence type="ECO:0000256" key="3">
    <source>
        <dbReference type="ARBA" id="ARBA00022692"/>
    </source>
</evidence>
<reference evidence="10" key="1">
    <citation type="submission" date="2023-07" db="EMBL/GenBank/DDBJ databases">
        <title>Defluviimonas sediminis sp. nov., isolated from mangrove sediment.</title>
        <authorList>
            <person name="Liu L."/>
            <person name="Li J."/>
            <person name="Huang Y."/>
            <person name="Pan J."/>
            <person name="Li M."/>
        </authorList>
    </citation>
    <scope>NUCLEOTIDE SEQUENCE [LARGE SCALE GENOMIC DNA]</scope>
    <source>
        <strain evidence="10">FT324</strain>
    </source>
</reference>
<evidence type="ECO:0000313" key="9">
    <source>
        <dbReference type="EMBL" id="MCT8329650.1"/>
    </source>
</evidence>
<evidence type="ECO:0000256" key="6">
    <source>
        <dbReference type="ARBA" id="ARBA00023136"/>
    </source>
</evidence>
<evidence type="ECO:0000256" key="5">
    <source>
        <dbReference type="ARBA" id="ARBA00022989"/>
    </source>
</evidence>
<keyword evidence="9" id="KW-0645">Protease</keyword>
<evidence type="ECO:0000256" key="1">
    <source>
        <dbReference type="ARBA" id="ARBA00004141"/>
    </source>
</evidence>
<keyword evidence="5 7" id="KW-1133">Transmembrane helix</keyword>
<proteinExistence type="inferred from homology"/>
<comment type="similarity">
    <text evidence="2">Belongs to the peptidase S54 family.</text>
</comment>
<feature type="transmembrane region" description="Helical" evidence="7">
    <location>
        <begin position="123"/>
        <end position="144"/>
    </location>
</feature>
<dbReference type="GO" id="GO:0006508">
    <property type="term" value="P:proteolysis"/>
    <property type="evidence" value="ECO:0007669"/>
    <property type="project" value="UniProtKB-KW"/>
</dbReference>
<feature type="domain" description="Peptidase S54 rhomboid" evidence="8">
    <location>
        <begin position="61"/>
        <end position="208"/>
    </location>
</feature>
<dbReference type="Pfam" id="PF01694">
    <property type="entry name" value="Rhomboid"/>
    <property type="match status" value="1"/>
</dbReference>
<evidence type="ECO:0000256" key="2">
    <source>
        <dbReference type="ARBA" id="ARBA00009045"/>
    </source>
</evidence>
<dbReference type="PANTHER" id="PTHR43731">
    <property type="entry name" value="RHOMBOID PROTEASE"/>
    <property type="match status" value="1"/>
</dbReference>
<accession>A0ABT2NL68</accession>
<keyword evidence="10" id="KW-1185">Reference proteome</keyword>
<dbReference type="PANTHER" id="PTHR43731:SF14">
    <property type="entry name" value="PRESENILIN-ASSOCIATED RHOMBOID-LIKE PROTEIN, MITOCHONDRIAL"/>
    <property type="match status" value="1"/>
</dbReference>
<organism evidence="9 10">
    <name type="scientific">Albidovulum sediminis</name>
    <dbReference type="NCBI Taxonomy" id="3066345"/>
    <lineage>
        <taxon>Bacteria</taxon>
        <taxon>Pseudomonadati</taxon>
        <taxon>Pseudomonadota</taxon>
        <taxon>Alphaproteobacteria</taxon>
        <taxon>Rhodobacterales</taxon>
        <taxon>Paracoccaceae</taxon>
        <taxon>Albidovulum</taxon>
    </lineage>
</organism>
<keyword evidence="6 7" id="KW-0472">Membrane</keyword>
<dbReference type="Proteomes" id="UP001205601">
    <property type="component" value="Unassembled WGS sequence"/>
</dbReference>
<dbReference type="RefSeq" id="WP_261495067.1">
    <property type="nucleotide sequence ID" value="NZ_JAOCQF010000001.1"/>
</dbReference>
<evidence type="ECO:0000256" key="7">
    <source>
        <dbReference type="SAM" id="Phobius"/>
    </source>
</evidence>
<dbReference type="Gene3D" id="1.20.1540.10">
    <property type="entry name" value="Rhomboid-like"/>
    <property type="match status" value="1"/>
</dbReference>
<dbReference type="SUPFAM" id="SSF144091">
    <property type="entry name" value="Rhomboid-like"/>
    <property type="match status" value="1"/>
</dbReference>
<feature type="transmembrane region" description="Helical" evidence="7">
    <location>
        <begin position="94"/>
        <end position="117"/>
    </location>
</feature>
<comment type="subcellular location">
    <subcellularLocation>
        <location evidence="1">Membrane</location>
        <topology evidence="1">Multi-pass membrane protein</topology>
    </subcellularLocation>
</comment>
<dbReference type="InterPro" id="IPR035952">
    <property type="entry name" value="Rhomboid-like_sf"/>
</dbReference>
<keyword evidence="3 7" id="KW-0812">Transmembrane</keyword>
<feature type="transmembrane region" description="Helical" evidence="7">
    <location>
        <begin position="191"/>
        <end position="212"/>
    </location>
</feature>
<dbReference type="InterPro" id="IPR050925">
    <property type="entry name" value="Rhomboid_protease_S54"/>
</dbReference>
<feature type="transmembrane region" description="Helical" evidence="7">
    <location>
        <begin position="151"/>
        <end position="179"/>
    </location>
</feature>
<evidence type="ECO:0000259" key="8">
    <source>
        <dbReference type="Pfam" id="PF01694"/>
    </source>
</evidence>
<evidence type="ECO:0000256" key="4">
    <source>
        <dbReference type="ARBA" id="ARBA00022801"/>
    </source>
</evidence>
<keyword evidence="4" id="KW-0378">Hydrolase</keyword>
<comment type="caution">
    <text evidence="9">The sequence shown here is derived from an EMBL/GenBank/DDBJ whole genome shotgun (WGS) entry which is preliminary data.</text>
</comment>
<dbReference type="GO" id="GO:0008233">
    <property type="term" value="F:peptidase activity"/>
    <property type="evidence" value="ECO:0007669"/>
    <property type="project" value="UniProtKB-KW"/>
</dbReference>
<feature type="transmembrane region" description="Helical" evidence="7">
    <location>
        <begin position="70"/>
        <end position="87"/>
    </location>
</feature>
<dbReference type="EMBL" id="JAOCQF010000001">
    <property type="protein sequence ID" value="MCT8329650.1"/>
    <property type="molecule type" value="Genomic_DNA"/>
</dbReference>
<sequence>MFPIRDHNPSGSTPWVTWALILANVAVFLIQMPYMGSPGAQAAFFRDWALYPVAVTLGGEYGGILTSMFLHAGFLHLAGNMLFLWIFGDNLEDALGSFGFLAVYLAAGVAAALAQIAADPLSAIPTVGASGAIGGVMGGYVLLFPRARIDVLLIFVVFFRVIAVPAWLMLGFWFAIQVFAGLGTPTDGGGVAYWAHVGGFAAGLILTLPAWLRRGARGYWQVTRGQPPHPEAEYTATRIPRVKRRRW</sequence>
<protein>
    <submittedName>
        <fullName evidence="9">Rhomboid family intramembrane serine protease</fullName>
    </submittedName>
</protein>
<dbReference type="InterPro" id="IPR022764">
    <property type="entry name" value="Peptidase_S54_rhomboid_dom"/>
</dbReference>
<evidence type="ECO:0000313" key="10">
    <source>
        <dbReference type="Proteomes" id="UP001205601"/>
    </source>
</evidence>